<feature type="non-terminal residue" evidence="5">
    <location>
        <position position="1"/>
    </location>
</feature>
<organism evidence="5 6">
    <name type="scientific">Dreissena polymorpha</name>
    <name type="common">Zebra mussel</name>
    <name type="synonym">Mytilus polymorpha</name>
    <dbReference type="NCBI Taxonomy" id="45954"/>
    <lineage>
        <taxon>Eukaryota</taxon>
        <taxon>Metazoa</taxon>
        <taxon>Spiralia</taxon>
        <taxon>Lophotrochozoa</taxon>
        <taxon>Mollusca</taxon>
        <taxon>Bivalvia</taxon>
        <taxon>Autobranchia</taxon>
        <taxon>Heteroconchia</taxon>
        <taxon>Euheterodonta</taxon>
        <taxon>Imparidentia</taxon>
        <taxon>Neoheterodontei</taxon>
        <taxon>Myida</taxon>
        <taxon>Dreissenoidea</taxon>
        <taxon>Dreissenidae</taxon>
        <taxon>Dreissena</taxon>
    </lineage>
</organism>
<protein>
    <recommendedName>
        <fullName evidence="4">Glutamine amidotransferase type-2 domain-containing protein</fullName>
    </recommendedName>
</protein>
<dbReference type="Gene3D" id="3.60.20.10">
    <property type="entry name" value="Glutamine Phosphoribosylpyrophosphate, subunit 1, domain 1"/>
    <property type="match status" value="1"/>
</dbReference>
<gene>
    <name evidence="5" type="ORF">DPMN_105570</name>
</gene>
<keyword evidence="3" id="KW-0315">Glutamine amidotransferase</keyword>
<evidence type="ECO:0000256" key="1">
    <source>
        <dbReference type="ARBA" id="ARBA00022605"/>
    </source>
</evidence>
<evidence type="ECO:0000259" key="4">
    <source>
        <dbReference type="Pfam" id="PF13537"/>
    </source>
</evidence>
<name>A0A9D4QHU2_DREPO</name>
<keyword evidence="6" id="KW-1185">Reference proteome</keyword>
<dbReference type="Pfam" id="PF13537">
    <property type="entry name" value="GATase_7"/>
    <property type="match status" value="1"/>
</dbReference>
<dbReference type="PANTHER" id="PTHR45937:SF1">
    <property type="entry name" value="ASPARAGINE SYNTHETASE DOMAIN-CONTAINING PROTEIN 1"/>
    <property type="match status" value="1"/>
</dbReference>
<reference evidence="5" key="2">
    <citation type="submission" date="2020-11" db="EMBL/GenBank/DDBJ databases">
        <authorList>
            <person name="McCartney M.A."/>
            <person name="Auch B."/>
            <person name="Kono T."/>
            <person name="Mallez S."/>
            <person name="Becker A."/>
            <person name="Gohl D.M."/>
            <person name="Silverstein K.A.T."/>
            <person name="Koren S."/>
            <person name="Bechman K.B."/>
            <person name="Herman A."/>
            <person name="Abrahante J.E."/>
            <person name="Garbe J."/>
        </authorList>
    </citation>
    <scope>NUCLEOTIDE SEQUENCE</scope>
    <source>
        <strain evidence="5">Duluth1</strain>
        <tissue evidence="5">Whole animal</tissue>
    </source>
</reference>
<evidence type="ECO:0000313" key="5">
    <source>
        <dbReference type="EMBL" id="KAH3832289.1"/>
    </source>
</evidence>
<comment type="caution">
    <text evidence="5">The sequence shown here is derived from an EMBL/GenBank/DDBJ whole genome shotgun (WGS) entry which is preliminary data.</text>
</comment>
<dbReference type="AlphaFoldDB" id="A0A9D4QHU2"/>
<dbReference type="InterPro" id="IPR051857">
    <property type="entry name" value="Asn_synthetase_domain"/>
</dbReference>
<dbReference type="SUPFAM" id="SSF56235">
    <property type="entry name" value="N-terminal nucleophile aminohydrolases (Ntn hydrolases)"/>
    <property type="match status" value="1"/>
</dbReference>
<reference evidence="5" key="1">
    <citation type="journal article" date="2019" name="bioRxiv">
        <title>The Genome of the Zebra Mussel, Dreissena polymorpha: A Resource for Invasive Species Research.</title>
        <authorList>
            <person name="McCartney M.A."/>
            <person name="Auch B."/>
            <person name="Kono T."/>
            <person name="Mallez S."/>
            <person name="Zhang Y."/>
            <person name="Obille A."/>
            <person name="Becker A."/>
            <person name="Abrahante J.E."/>
            <person name="Garbe J."/>
            <person name="Badalamenti J.P."/>
            <person name="Herman A."/>
            <person name="Mangelson H."/>
            <person name="Liachko I."/>
            <person name="Sullivan S."/>
            <person name="Sone E.D."/>
            <person name="Koren S."/>
            <person name="Silverstein K.A.T."/>
            <person name="Beckman K.B."/>
            <person name="Gohl D.M."/>
        </authorList>
    </citation>
    <scope>NUCLEOTIDE SEQUENCE</scope>
    <source>
        <strain evidence="5">Duluth1</strain>
        <tissue evidence="5">Whole animal</tissue>
    </source>
</reference>
<evidence type="ECO:0000256" key="3">
    <source>
        <dbReference type="ARBA" id="ARBA00022962"/>
    </source>
</evidence>
<keyword evidence="2" id="KW-0061">Asparagine biosynthesis</keyword>
<dbReference type="InterPro" id="IPR029055">
    <property type="entry name" value="Ntn_hydrolases_N"/>
</dbReference>
<proteinExistence type="predicted"/>
<dbReference type="InterPro" id="IPR017932">
    <property type="entry name" value="GATase_2_dom"/>
</dbReference>
<accession>A0A9D4QHU2</accession>
<dbReference type="PANTHER" id="PTHR45937">
    <property type="entry name" value="ASPARAGINE SYNTHETASE DOMAIN-CONTAINING PROTEIN 1"/>
    <property type="match status" value="1"/>
</dbReference>
<keyword evidence="1" id="KW-0028">Amino-acid biosynthesis</keyword>
<dbReference type="GO" id="GO:0006529">
    <property type="term" value="P:asparagine biosynthetic process"/>
    <property type="evidence" value="ECO:0007669"/>
    <property type="project" value="UniProtKB-KW"/>
</dbReference>
<dbReference type="SUPFAM" id="SSF52402">
    <property type="entry name" value="Adenine nucleotide alpha hydrolases-like"/>
    <property type="match status" value="1"/>
</dbReference>
<dbReference type="InterPro" id="IPR014729">
    <property type="entry name" value="Rossmann-like_a/b/a_fold"/>
</dbReference>
<evidence type="ECO:0000313" key="6">
    <source>
        <dbReference type="Proteomes" id="UP000828390"/>
    </source>
</evidence>
<dbReference type="EMBL" id="JAIWYP010000004">
    <property type="protein sequence ID" value="KAH3832289.1"/>
    <property type="molecule type" value="Genomic_DNA"/>
</dbReference>
<dbReference type="Proteomes" id="UP000828390">
    <property type="component" value="Unassembled WGS sequence"/>
</dbReference>
<sequence length="367" mass="41097">MEMERIEREDDDNEDFSIFIEFDGSDQHTHEQSRLAHRGPDRSHQCSLNLACGLKATFIGHVLHLRGNCLATQPAEDAYGNLLLWNGEIFDGIEVPDGESDTDVLLAKLGCCKNEDEILATMAQVHGPWSFIYWQKDNQSLWFGRDMFGRRSLLWHLPSDWKDEFYLSSVKLDNKVHTEVPAIGIFKLTPPASQTGCYSITVFPWRLAVWPGTLEPVQQDFSNRLSAGQSLSEGYVQVTLSSNEVPSHRPTINRTFPPDGLSRPPALPGQSHLEYLQNVLQTSEQYRKLSDQLLSVLLMAVKTRVHNHVPLKRQTVINDSSVDSTVEQNSNGCNSLDMPDTCMKSEARIAILFSGGIDSTVIAALAD</sequence>
<evidence type="ECO:0000256" key="2">
    <source>
        <dbReference type="ARBA" id="ARBA00022888"/>
    </source>
</evidence>
<feature type="domain" description="Glutamine amidotransferase type-2" evidence="4">
    <location>
        <begin position="97"/>
        <end position="169"/>
    </location>
</feature>
<dbReference type="Gene3D" id="3.40.50.620">
    <property type="entry name" value="HUPs"/>
    <property type="match status" value="1"/>
</dbReference>